<evidence type="ECO:0000313" key="1">
    <source>
        <dbReference type="EMBL" id="CAF0830290.1"/>
    </source>
</evidence>
<evidence type="ECO:0000313" key="5">
    <source>
        <dbReference type="Proteomes" id="UP000663829"/>
    </source>
</evidence>
<dbReference type="EMBL" id="CAJOBC010003748">
    <property type="protein sequence ID" value="CAF3798768.1"/>
    <property type="molecule type" value="Genomic_DNA"/>
</dbReference>
<sequence>MSRYTSDAAHNMKNQVDGFTKSFQQTLTRSLKLLQEKAENGMENIDGTKYIKADKLNEIVGSIEKKNIKGNLTSLFQKKLQRFVPNLLAITSGGNIFNDVTSTVNSPFKNAQSTTQKIEPNVSGKRDGSVSSNFQHTIADKSLSLQQKVKDAKDNIDRQTDKMAKGITDTYQQGYGNISAIANGATNCIGGEVNGISHEVSRAYDRESDSLPSNVNDIKKSS</sequence>
<gene>
    <name evidence="2" type="ORF">GPM918_LOCUS15116</name>
    <name evidence="1" type="ORF">OVA965_LOCUS6108</name>
    <name evidence="4" type="ORF">SRO942_LOCUS15116</name>
    <name evidence="3" type="ORF">TMI583_LOCUS6104</name>
</gene>
<evidence type="ECO:0000313" key="2">
    <source>
        <dbReference type="EMBL" id="CAF1027712.1"/>
    </source>
</evidence>
<reference evidence="2" key="1">
    <citation type="submission" date="2021-02" db="EMBL/GenBank/DDBJ databases">
        <authorList>
            <person name="Nowell W R."/>
        </authorList>
    </citation>
    <scope>NUCLEOTIDE SEQUENCE</scope>
</reference>
<dbReference type="Proteomes" id="UP000677228">
    <property type="component" value="Unassembled WGS sequence"/>
</dbReference>
<evidence type="ECO:0000313" key="4">
    <source>
        <dbReference type="EMBL" id="CAF3798768.1"/>
    </source>
</evidence>
<comment type="caution">
    <text evidence="2">The sequence shown here is derived from an EMBL/GenBank/DDBJ whole genome shotgun (WGS) entry which is preliminary data.</text>
</comment>
<name>A0A814IVD8_9BILA</name>
<protein>
    <submittedName>
        <fullName evidence="2">Uncharacterized protein</fullName>
    </submittedName>
</protein>
<dbReference type="AlphaFoldDB" id="A0A814IVD8"/>
<proteinExistence type="predicted"/>
<dbReference type="Proteomes" id="UP000663829">
    <property type="component" value="Unassembled WGS sequence"/>
</dbReference>
<accession>A0A814IVD8</accession>
<organism evidence="2 5">
    <name type="scientific">Didymodactylos carnosus</name>
    <dbReference type="NCBI Taxonomy" id="1234261"/>
    <lineage>
        <taxon>Eukaryota</taxon>
        <taxon>Metazoa</taxon>
        <taxon>Spiralia</taxon>
        <taxon>Gnathifera</taxon>
        <taxon>Rotifera</taxon>
        <taxon>Eurotatoria</taxon>
        <taxon>Bdelloidea</taxon>
        <taxon>Philodinida</taxon>
        <taxon>Philodinidae</taxon>
        <taxon>Didymodactylos</taxon>
    </lineage>
</organism>
<dbReference type="Proteomes" id="UP000681722">
    <property type="component" value="Unassembled WGS sequence"/>
</dbReference>
<dbReference type="EMBL" id="CAJNOQ010003748">
    <property type="protein sequence ID" value="CAF1027712.1"/>
    <property type="molecule type" value="Genomic_DNA"/>
</dbReference>
<dbReference type="EMBL" id="CAJNOK010001794">
    <property type="protein sequence ID" value="CAF0830290.1"/>
    <property type="molecule type" value="Genomic_DNA"/>
</dbReference>
<dbReference type="EMBL" id="CAJOBA010001794">
    <property type="protein sequence ID" value="CAF3614780.1"/>
    <property type="molecule type" value="Genomic_DNA"/>
</dbReference>
<evidence type="ECO:0000313" key="3">
    <source>
        <dbReference type="EMBL" id="CAF3614780.1"/>
    </source>
</evidence>
<keyword evidence="5" id="KW-1185">Reference proteome</keyword>
<dbReference type="Proteomes" id="UP000682733">
    <property type="component" value="Unassembled WGS sequence"/>
</dbReference>